<sequence>MSSSSMLRHRRSSSQSSSASLEDGELINNEEEFKNDPRISPQSGRTNANLWRDIANEQNLEEQLHMGPLLTDGEITRRGAETYELPNFTTMDQNELVKQQQVVNESLKRAVTTHSDDLFNPTEDVDNEYGVTSRRFRKRYVPSDRIPIASAEAEKIREENSMFKKPRYQNDKSQKKYGQKHSLPSSTETSRANSRQGFNNKKQKFGSKTSINSNKSDTSNLPIPVSLLKEGYSLEKLINTVLDEDMDEESFGICLADALGEFKPDLMIYTVKVLGTQTTNRLFKKTQEVENAGGMHVDNHSRRRTPGGVYLKLLRSDKIIPSILRDNIRDHGLKLLAQEKEQQKQEEAALPQLPKAEDVLKPVLSNDTKMQDEIN</sequence>
<name>A0AC34GFB8_9BILA</name>
<protein>
    <submittedName>
        <fullName evidence="2">Phosphorylated adapter RNA export protein</fullName>
    </submittedName>
</protein>
<evidence type="ECO:0000313" key="2">
    <source>
        <dbReference type="WBParaSite" id="ES5_v2.g282.t1"/>
    </source>
</evidence>
<organism evidence="1 2">
    <name type="scientific">Panagrolaimus sp. ES5</name>
    <dbReference type="NCBI Taxonomy" id="591445"/>
    <lineage>
        <taxon>Eukaryota</taxon>
        <taxon>Metazoa</taxon>
        <taxon>Ecdysozoa</taxon>
        <taxon>Nematoda</taxon>
        <taxon>Chromadorea</taxon>
        <taxon>Rhabditida</taxon>
        <taxon>Tylenchina</taxon>
        <taxon>Panagrolaimomorpha</taxon>
        <taxon>Panagrolaimoidea</taxon>
        <taxon>Panagrolaimidae</taxon>
        <taxon>Panagrolaimus</taxon>
    </lineage>
</organism>
<dbReference type="WBParaSite" id="ES5_v2.g282.t1">
    <property type="protein sequence ID" value="ES5_v2.g282.t1"/>
    <property type="gene ID" value="ES5_v2.g282"/>
</dbReference>
<proteinExistence type="predicted"/>
<evidence type="ECO:0000313" key="1">
    <source>
        <dbReference type="Proteomes" id="UP000887579"/>
    </source>
</evidence>
<reference evidence="2" key="1">
    <citation type="submission" date="2022-11" db="UniProtKB">
        <authorList>
            <consortium name="WormBaseParasite"/>
        </authorList>
    </citation>
    <scope>IDENTIFICATION</scope>
</reference>
<dbReference type="Proteomes" id="UP000887579">
    <property type="component" value="Unplaced"/>
</dbReference>
<accession>A0AC34GFB8</accession>